<feature type="compositionally biased region" description="Gly residues" evidence="1">
    <location>
        <begin position="463"/>
        <end position="477"/>
    </location>
</feature>
<proteinExistence type="predicted"/>
<dbReference type="Proteomes" id="UP001056384">
    <property type="component" value="Chromosome 1"/>
</dbReference>
<dbReference type="EMBL" id="CP099418">
    <property type="protein sequence ID" value="USW48219.1"/>
    <property type="molecule type" value="Genomic_DNA"/>
</dbReference>
<reference evidence="3" key="1">
    <citation type="submission" date="2022-06" db="EMBL/GenBank/DDBJ databases">
        <title>Complete genome sequences of two strains of the flax pathogen Septoria linicola.</title>
        <authorList>
            <person name="Lapalu N."/>
            <person name="Simon A."/>
            <person name="Demenou B."/>
            <person name="Paumier D."/>
            <person name="Guillot M.-P."/>
            <person name="Gout L."/>
            <person name="Valade R."/>
        </authorList>
    </citation>
    <scope>NUCLEOTIDE SEQUENCE</scope>
    <source>
        <strain evidence="3">SE15195</strain>
    </source>
</reference>
<evidence type="ECO:0000256" key="1">
    <source>
        <dbReference type="SAM" id="MobiDB-lite"/>
    </source>
</evidence>
<keyword evidence="4" id="KW-1185">Reference proteome</keyword>
<dbReference type="AlphaFoldDB" id="A0A9Q9AI72"/>
<keyword evidence="2" id="KW-0812">Transmembrane</keyword>
<keyword evidence="2" id="KW-0472">Membrane</keyword>
<organism evidence="3 4">
    <name type="scientific">Septoria linicola</name>
    <dbReference type="NCBI Taxonomy" id="215465"/>
    <lineage>
        <taxon>Eukaryota</taxon>
        <taxon>Fungi</taxon>
        <taxon>Dikarya</taxon>
        <taxon>Ascomycota</taxon>
        <taxon>Pezizomycotina</taxon>
        <taxon>Dothideomycetes</taxon>
        <taxon>Dothideomycetidae</taxon>
        <taxon>Mycosphaerellales</taxon>
        <taxon>Mycosphaerellaceae</taxon>
        <taxon>Septoria</taxon>
    </lineage>
</organism>
<keyword evidence="2" id="KW-1133">Transmembrane helix</keyword>
<feature type="compositionally biased region" description="Low complexity" evidence="1">
    <location>
        <begin position="290"/>
        <end position="300"/>
    </location>
</feature>
<feature type="region of interest" description="Disordered" evidence="1">
    <location>
        <begin position="244"/>
        <end position="521"/>
    </location>
</feature>
<feature type="compositionally biased region" description="Polar residues" evidence="1">
    <location>
        <begin position="269"/>
        <end position="284"/>
    </location>
</feature>
<evidence type="ECO:0000256" key="2">
    <source>
        <dbReference type="SAM" id="Phobius"/>
    </source>
</evidence>
<evidence type="ECO:0000313" key="3">
    <source>
        <dbReference type="EMBL" id="USW48219.1"/>
    </source>
</evidence>
<feature type="compositionally biased region" description="Basic and acidic residues" evidence="1">
    <location>
        <begin position="329"/>
        <end position="339"/>
    </location>
</feature>
<name>A0A9Q9AI72_9PEZI</name>
<gene>
    <name evidence="3" type="ORF">Slin15195_G015380</name>
</gene>
<feature type="transmembrane region" description="Helical" evidence="2">
    <location>
        <begin position="108"/>
        <end position="130"/>
    </location>
</feature>
<feature type="compositionally biased region" description="Polar residues" evidence="1">
    <location>
        <begin position="246"/>
        <end position="261"/>
    </location>
</feature>
<evidence type="ECO:0000313" key="4">
    <source>
        <dbReference type="Proteomes" id="UP001056384"/>
    </source>
</evidence>
<feature type="compositionally biased region" description="Low complexity" evidence="1">
    <location>
        <begin position="427"/>
        <end position="441"/>
    </location>
</feature>
<sequence>MTSSANWVQDWCESAVLAGVSAVSGWASDGKRLLPSYFAQATRYAGFAADTSRLSTLPTSVSEHHTITGTITTTTSLTPFLGPTQASSMAAGSNQDSQLSFQRIVAALLFRLLSAIALLGVLCFIIWQLYKIQRSLVKSQHRTSARTVESSQTILDQLVLATVHRLHEVRGREAREFTNAPRIELLEGVTATVRGLADIFLAAEHQELLLRIDALESENDRLKREYESPRSFVAGAQIIDPISEVNPVQTYDGSPTDTDSPQRLPPVQSAESRVSFQAKQSVQKTPLHDSSVVAGSGASGLLPHQEVNPNFSRPTTAAAKKGPYEWSSSDDRRDQESPTRKQGNSPPSSPRVPSVGPVRSKRASLPNVHAPAFQPAVTAKEAPTSGRSSANRVDRPRNSIPDPAAPVFEPAHSPISKVSSAVPSQLGETSATGGSTQASAAKSLKATVDSEQPGDQVGAGERVTGGGPAGTEQGRGPGIDVSLAAQTAAEAPAYERDIFRKQRENARRLFGPKSQAPSAPN</sequence>
<protein>
    <submittedName>
        <fullName evidence="3">Uncharacterized protein</fullName>
    </submittedName>
</protein>
<feature type="compositionally biased region" description="Basic and acidic residues" evidence="1">
    <location>
        <begin position="493"/>
        <end position="507"/>
    </location>
</feature>
<accession>A0A9Q9AI72</accession>